<sequence length="408" mass="45039">MELSSECGCAELERSLLIGSMSKGEVNPRDKPVDPGVNAGKLGLRTAEAPRDDARDHEAVRILVEHMQRSPTVALAGVLTTLGNAGAHHALIDLEPEVLRLVVALGVAKDRHVHFLQPHRKRTITRLAPARHDTLQRTEDAGRSVPYTVVKCCLPVRPDLITGVGVAFWWQTHRYDGFSQRNRFAQLQQCDVVRDEEQHVEEPVGHDVGHLPLEGVLLGHGAIVQQELHPEARPIAAEHAVRRRQDVAVVDQRASADEATAVGQLAPTDHGAVMTGEETPQYRQAHRDEADPDLDGLLQFRQRDVVVERVQAEPLVAVQLRDRPGNHLGAIDVIQLRQQLVRRDTEQAVRRRQDVAVVNQRTAAIERAPGNSGKKKHKFGFNTECSMPAICTLGGGSYTHGDHQSTVR</sequence>
<organism evidence="1">
    <name type="scientific">Anopheles atroparvus</name>
    <name type="common">European mosquito</name>
    <dbReference type="NCBI Taxonomy" id="41427"/>
    <lineage>
        <taxon>Eukaryota</taxon>
        <taxon>Metazoa</taxon>
        <taxon>Ecdysozoa</taxon>
        <taxon>Arthropoda</taxon>
        <taxon>Hexapoda</taxon>
        <taxon>Insecta</taxon>
        <taxon>Pterygota</taxon>
        <taxon>Neoptera</taxon>
        <taxon>Endopterygota</taxon>
        <taxon>Diptera</taxon>
        <taxon>Nematocera</taxon>
        <taxon>Culicoidea</taxon>
        <taxon>Culicidae</taxon>
        <taxon>Anophelinae</taxon>
        <taxon>Anopheles</taxon>
    </lineage>
</organism>
<name>A0A182IKS9_ANOAO</name>
<evidence type="ECO:0000313" key="1">
    <source>
        <dbReference type="EnsemblMetazoa" id="AATE001022-PA.1"/>
    </source>
</evidence>
<accession>A0A182IKS9</accession>
<dbReference type="AlphaFoldDB" id="A0A182IKS9"/>
<reference evidence="1" key="1">
    <citation type="submission" date="2022-08" db="UniProtKB">
        <authorList>
            <consortium name="EnsemblMetazoa"/>
        </authorList>
    </citation>
    <scope>IDENTIFICATION</scope>
    <source>
        <strain evidence="1">EBRO</strain>
    </source>
</reference>
<proteinExistence type="predicted"/>
<dbReference type="EnsemblMetazoa" id="AATE001022-RA">
    <property type="protein sequence ID" value="AATE001022-PA.1"/>
    <property type="gene ID" value="AATE001022"/>
</dbReference>
<protein>
    <submittedName>
        <fullName evidence="1">Uncharacterized protein</fullName>
    </submittedName>
</protein>
<dbReference type="VEuPathDB" id="VectorBase:AATE001022"/>